<evidence type="ECO:0000256" key="5">
    <source>
        <dbReference type="ARBA" id="ARBA00022690"/>
    </source>
</evidence>
<accession>K0KBM7</accession>
<comment type="similarity">
    <text evidence="14">Belongs to the RFU1 family.</text>
</comment>
<evidence type="ECO:0000256" key="8">
    <source>
        <dbReference type="ARBA" id="ARBA00022753"/>
    </source>
</evidence>
<name>K0KBM7_WICCF</name>
<dbReference type="PANTHER" id="PTHR12947">
    <property type="entry name" value="AMSH-LIKE PROTEASE"/>
    <property type="match status" value="1"/>
</dbReference>
<dbReference type="PROSITE" id="PS50249">
    <property type="entry name" value="MPN"/>
    <property type="match status" value="1"/>
</dbReference>
<keyword evidence="5" id="KW-0646">Protease inhibitor</keyword>
<evidence type="ECO:0000256" key="16">
    <source>
        <dbReference type="SAM" id="MobiDB-lite"/>
    </source>
</evidence>
<dbReference type="Proteomes" id="UP000009328">
    <property type="component" value="Unassembled WGS sequence"/>
</dbReference>
<keyword evidence="19" id="KW-1185">Reference proteome</keyword>
<evidence type="ECO:0000256" key="3">
    <source>
        <dbReference type="ARBA" id="ARBA00010981"/>
    </source>
</evidence>
<protein>
    <recommendedName>
        <fullName evidence="15">Regulator of free ubiquitin chains 1</fullName>
    </recommendedName>
</protein>
<dbReference type="CDD" id="cd08066">
    <property type="entry name" value="MPN_AMSH_like"/>
    <property type="match status" value="1"/>
</dbReference>
<dbReference type="eggNOG" id="KOG2880">
    <property type="taxonomic scope" value="Eukaryota"/>
</dbReference>
<dbReference type="GO" id="GO:0061578">
    <property type="term" value="F:K63-linked deubiquitinase activity"/>
    <property type="evidence" value="ECO:0007669"/>
    <property type="project" value="InterPro"/>
</dbReference>
<gene>
    <name evidence="18" type="ORF">BN7_1995</name>
</gene>
<evidence type="ECO:0000256" key="11">
    <source>
        <dbReference type="ARBA" id="ARBA00022833"/>
    </source>
</evidence>
<keyword evidence="6" id="KW-0789">Thiol protease inhibitor</keyword>
<dbReference type="Pfam" id="PF01398">
    <property type="entry name" value="JAB"/>
    <property type="match status" value="1"/>
</dbReference>
<evidence type="ECO:0000256" key="13">
    <source>
        <dbReference type="ARBA" id="ARBA00037208"/>
    </source>
</evidence>
<dbReference type="FunFam" id="3.40.140.10:FF:000033">
    <property type="entry name" value="AMSH-like protease sst2"/>
    <property type="match status" value="1"/>
</dbReference>
<dbReference type="GO" id="GO:0006508">
    <property type="term" value="P:proteolysis"/>
    <property type="evidence" value="ECO:0007669"/>
    <property type="project" value="UniProtKB-KW"/>
</dbReference>
<dbReference type="GO" id="GO:0005768">
    <property type="term" value="C:endosome"/>
    <property type="evidence" value="ECO:0007669"/>
    <property type="project" value="UniProtKB-SubCell"/>
</dbReference>
<dbReference type="MEROPS" id="M67.A06"/>
<evidence type="ECO:0000256" key="10">
    <source>
        <dbReference type="ARBA" id="ARBA00022801"/>
    </source>
</evidence>
<dbReference type="GO" id="GO:0140492">
    <property type="term" value="F:metal-dependent deubiquitinase activity"/>
    <property type="evidence" value="ECO:0007669"/>
    <property type="project" value="InterPro"/>
</dbReference>
<evidence type="ECO:0000256" key="1">
    <source>
        <dbReference type="ARBA" id="ARBA00001947"/>
    </source>
</evidence>
<evidence type="ECO:0000256" key="4">
    <source>
        <dbReference type="ARBA" id="ARBA00022670"/>
    </source>
</evidence>
<keyword evidence="4 18" id="KW-0645">Protease</keyword>
<comment type="function">
    <text evidence="13">Inhibitor of the DOA4 deubiquitinase involved in the regulation of protein degradation by the proteasome and maintenance of a normal level of free ubiquitin.</text>
</comment>
<keyword evidence="7" id="KW-0479">Metal-binding</keyword>
<organism evidence="18 19">
    <name type="scientific">Wickerhamomyces ciferrii (strain ATCC 14091 / BCRC 22168 / CBS 111 / JCM 3599 / NBRC 0793 / NRRL Y-1031 F-60-10)</name>
    <name type="common">Yeast</name>
    <name type="synonym">Pichia ciferrii</name>
    <dbReference type="NCBI Taxonomy" id="1206466"/>
    <lineage>
        <taxon>Eukaryota</taxon>
        <taxon>Fungi</taxon>
        <taxon>Dikarya</taxon>
        <taxon>Ascomycota</taxon>
        <taxon>Saccharomycotina</taxon>
        <taxon>Saccharomycetes</taxon>
        <taxon>Phaffomycetales</taxon>
        <taxon>Wickerhamomycetaceae</taxon>
        <taxon>Wickerhamomyces</taxon>
    </lineage>
</organism>
<feature type="compositionally biased region" description="Polar residues" evidence="16">
    <location>
        <begin position="145"/>
        <end position="163"/>
    </location>
</feature>
<proteinExistence type="inferred from homology"/>
<dbReference type="PANTHER" id="PTHR12947:SF13">
    <property type="entry name" value="FI19924P1"/>
    <property type="match status" value="1"/>
</dbReference>
<comment type="cofactor">
    <cofactor evidence="1">
        <name>Zn(2+)</name>
        <dbReference type="ChEBI" id="CHEBI:29105"/>
    </cofactor>
</comment>
<sequence length="402" mass="45592">MVSQIRSIKELVDEAHDYEYSTGVPLKIYLRTAENLSRHNPQLKKGSDIHKNYLKLLSSKAPEALNNAEEIKSKIIKEIEKIEHYSKLKFEQDRINKLKQQLTKPTPKPEAPRPLVQPQPTRPESPLDLEFDEEKFAQKLKQFHGYSNDQQESSSLLSNTSYPTLEHHYNSQPQFYTAPQTLAPKTPPPKIPLIEDQPIEPSTIQDIIKQPQHKSIASTEGNKPLKTIYLPSQLPLKFLKISQGNTSKNLETCGILCGSLSLNAFFITTLLIPQQKSTSNTCETLNEEDIFTTLDSKDLFILGWIHTHPTQSCFLSSVDLHTQNSYQIMLPEAIAIVCAVKFGEMGQFRLTDPPGIGIITKCQKSGFHPHDESNIYKHCERKFGGHVVVNDTLPFDVIDLRK</sequence>
<dbReference type="AlphaFoldDB" id="K0KBM7"/>
<evidence type="ECO:0000256" key="14">
    <source>
        <dbReference type="ARBA" id="ARBA00038426"/>
    </source>
</evidence>
<dbReference type="HOGENOM" id="CLU_023304_4_0_1"/>
<dbReference type="STRING" id="1206466.K0KBM7"/>
<dbReference type="Gene3D" id="3.40.140.10">
    <property type="entry name" value="Cytidine Deaminase, domain 2"/>
    <property type="match status" value="1"/>
</dbReference>
<comment type="subcellular location">
    <subcellularLocation>
        <location evidence="2">Endosome</location>
    </subcellularLocation>
</comment>
<dbReference type="InParanoid" id="K0KBM7"/>
<evidence type="ECO:0000256" key="9">
    <source>
        <dbReference type="ARBA" id="ARBA00022786"/>
    </source>
</evidence>
<evidence type="ECO:0000259" key="17">
    <source>
        <dbReference type="PROSITE" id="PS50249"/>
    </source>
</evidence>
<dbReference type="GO" id="GO:0016020">
    <property type="term" value="C:membrane"/>
    <property type="evidence" value="ECO:0007669"/>
    <property type="project" value="TreeGrafter"/>
</dbReference>
<dbReference type="SUPFAM" id="SSF102712">
    <property type="entry name" value="JAB1/MPN domain"/>
    <property type="match status" value="1"/>
</dbReference>
<feature type="region of interest" description="Disordered" evidence="16">
    <location>
        <begin position="100"/>
        <end position="127"/>
    </location>
</feature>
<comment type="caution">
    <text evidence="18">The sequence shown here is derived from an EMBL/GenBank/DDBJ whole genome shotgun (WGS) entry which is preliminary data.</text>
</comment>
<keyword evidence="11" id="KW-0862">Zinc</keyword>
<dbReference type="InterPro" id="IPR000555">
    <property type="entry name" value="JAMM/MPN+_dom"/>
</dbReference>
<evidence type="ECO:0000256" key="12">
    <source>
        <dbReference type="ARBA" id="ARBA00023049"/>
    </source>
</evidence>
<evidence type="ECO:0000256" key="15">
    <source>
        <dbReference type="ARBA" id="ARBA00039609"/>
    </source>
</evidence>
<dbReference type="GO" id="GO:0070536">
    <property type="term" value="P:protein K63-linked deubiquitination"/>
    <property type="evidence" value="ECO:0007669"/>
    <property type="project" value="InterPro"/>
</dbReference>
<evidence type="ECO:0000256" key="6">
    <source>
        <dbReference type="ARBA" id="ARBA00022704"/>
    </source>
</evidence>
<comment type="similarity">
    <text evidence="3">Belongs to the peptidase M67C family.</text>
</comment>
<evidence type="ECO:0000313" key="19">
    <source>
        <dbReference type="Proteomes" id="UP000009328"/>
    </source>
</evidence>
<dbReference type="SMART" id="SM00232">
    <property type="entry name" value="JAB_MPN"/>
    <property type="match status" value="1"/>
</dbReference>
<keyword evidence="10 18" id="KW-0378">Hydrolase</keyword>
<evidence type="ECO:0000313" key="18">
    <source>
        <dbReference type="EMBL" id="CCH42450.1"/>
    </source>
</evidence>
<feature type="region of interest" description="Disordered" evidence="16">
    <location>
        <begin position="145"/>
        <end position="164"/>
    </location>
</feature>
<keyword evidence="12" id="KW-0482">Metalloprotease</keyword>
<dbReference type="InterPro" id="IPR044098">
    <property type="entry name" value="STAMBP/STALP-like_MPN"/>
</dbReference>
<dbReference type="InterPro" id="IPR037518">
    <property type="entry name" value="MPN"/>
</dbReference>
<evidence type="ECO:0000256" key="2">
    <source>
        <dbReference type="ARBA" id="ARBA00004177"/>
    </source>
</evidence>
<reference evidence="18 19" key="1">
    <citation type="journal article" date="2012" name="Eukaryot. Cell">
        <title>Draft genome sequence of Wickerhamomyces ciferrii NRRL Y-1031 F-60-10.</title>
        <authorList>
            <person name="Schneider J."/>
            <person name="Andrea H."/>
            <person name="Blom J."/>
            <person name="Jaenicke S."/>
            <person name="Ruckert C."/>
            <person name="Schorsch C."/>
            <person name="Szczepanowski R."/>
            <person name="Farwick M."/>
            <person name="Goesmann A."/>
            <person name="Puhler A."/>
            <person name="Schaffer S."/>
            <person name="Tauch A."/>
            <person name="Kohler T."/>
            <person name="Brinkrolf K."/>
        </authorList>
    </citation>
    <scope>NUCLEOTIDE SEQUENCE [LARGE SCALE GENOMIC DNA]</scope>
    <source>
        <strain evidence="19">ATCC 14091 / BCRC 22168 / CBS 111 / JCM 3599 / NBRC 0793 / NRRL Y-1031 F-60-10</strain>
    </source>
</reference>
<evidence type="ECO:0000256" key="7">
    <source>
        <dbReference type="ARBA" id="ARBA00022723"/>
    </source>
</evidence>
<keyword evidence="9" id="KW-0833">Ubl conjugation pathway</keyword>
<dbReference type="EMBL" id="CAIF01000046">
    <property type="protein sequence ID" value="CCH42450.1"/>
    <property type="molecule type" value="Genomic_DNA"/>
</dbReference>
<feature type="domain" description="MPN" evidence="17">
    <location>
        <begin position="228"/>
        <end position="357"/>
    </location>
</feature>
<dbReference type="GO" id="GO:0004869">
    <property type="term" value="F:cysteine-type endopeptidase inhibitor activity"/>
    <property type="evidence" value="ECO:0007669"/>
    <property type="project" value="UniProtKB-KW"/>
</dbReference>
<dbReference type="GO" id="GO:0046872">
    <property type="term" value="F:metal ion binding"/>
    <property type="evidence" value="ECO:0007669"/>
    <property type="project" value="UniProtKB-KW"/>
</dbReference>
<keyword evidence="8" id="KW-0967">Endosome</keyword>